<feature type="transmembrane region" description="Helical" evidence="6">
    <location>
        <begin position="61"/>
        <end position="90"/>
    </location>
</feature>
<sequence length="242" mass="27523">MKGRRFAPPLRYDLRTKLIVLILVNLLLFLGNSIAYEAFLTLVCLFVMISGGCIRSSVRYILLFILSIVVETIVVNLGHPFFLSFILFLVVILRKFLPSVIIGKWILSSTSSSLAVATLQRMRVPKDALIMISVIFRCFPTIQEEWSNINMAMKTRGISFGFYNFVRRPLLTIEYFFVPLFVSVMEIGDELSQSAIVRGIDAPVAKTCRHRIQMKTGDYMLLSLFSFALGIVLFLHFLGYSL</sequence>
<dbReference type="AlphaFoldDB" id="A0A930DZP6"/>
<reference evidence="7" key="1">
    <citation type="submission" date="2020-04" db="EMBL/GenBank/DDBJ databases">
        <title>Deep metagenomics examines the oral microbiome during advanced dental caries in children, revealing novel taxa and co-occurrences with host molecules.</title>
        <authorList>
            <person name="Baker J.L."/>
            <person name="Morton J.T."/>
            <person name="Dinis M."/>
            <person name="Alvarez R."/>
            <person name="Tran N.C."/>
            <person name="Knight R."/>
            <person name="Edlund A."/>
        </authorList>
    </citation>
    <scope>NUCLEOTIDE SEQUENCE</scope>
    <source>
        <strain evidence="7">JCVI_48_bin.5</strain>
    </source>
</reference>
<dbReference type="Pfam" id="PF02361">
    <property type="entry name" value="CbiQ"/>
    <property type="match status" value="1"/>
</dbReference>
<dbReference type="Proteomes" id="UP000780721">
    <property type="component" value="Unassembled WGS sequence"/>
</dbReference>
<dbReference type="CDD" id="cd16914">
    <property type="entry name" value="EcfT"/>
    <property type="match status" value="1"/>
</dbReference>
<name>A0A930DZP6_9FIRM</name>
<organism evidence="7 8">
    <name type="scientific">Oribacterium sinus</name>
    <dbReference type="NCBI Taxonomy" id="237576"/>
    <lineage>
        <taxon>Bacteria</taxon>
        <taxon>Bacillati</taxon>
        <taxon>Bacillota</taxon>
        <taxon>Clostridia</taxon>
        <taxon>Lachnospirales</taxon>
        <taxon>Lachnospiraceae</taxon>
        <taxon>Oribacterium</taxon>
    </lineage>
</organism>
<dbReference type="PANTHER" id="PTHR34857:SF2">
    <property type="entry name" value="SLL0384 PROTEIN"/>
    <property type="match status" value="1"/>
</dbReference>
<feature type="transmembrane region" description="Helical" evidence="6">
    <location>
        <begin position="219"/>
        <end position="239"/>
    </location>
</feature>
<keyword evidence="2" id="KW-1003">Cell membrane</keyword>
<keyword evidence="3 6" id="KW-0812">Transmembrane</keyword>
<comment type="caution">
    <text evidence="7">The sequence shown here is derived from an EMBL/GenBank/DDBJ whole genome shotgun (WGS) entry which is preliminary data.</text>
</comment>
<dbReference type="GO" id="GO:0005886">
    <property type="term" value="C:plasma membrane"/>
    <property type="evidence" value="ECO:0007669"/>
    <property type="project" value="UniProtKB-ARBA"/>
</dbReference>
<comment type="subcellular location">
    <subcellularLocation>
        <location evidence="1">Membrane</location>
        <topology evidence="1">Multi-pass membrane protein</topology>
    </subcellularLocation>
</comment>
<dbReference type="InterPro" id="IPR051611">
    <property type="entry name" value="ECF_transporter_component"/>
</dbReference>
<evidence type="ECO:0000313" key="7">
    <source>
        <dbReference type="EMBL" id="MBF1305880.1"/>
    </source>
</evidence>
<evidence type="ECO:0000256" key="4">
    <source>
        <dbReference type="ARBA" id="ARBA00022989"/>
    </source>
</evidence>
<evidence type="ECO:0000313" key="8">
    <source>
        <dbReference type="Proteomes" id="UP000780721"/>
    </source>
</evidence>
<proteinExistence type="predicted"/>
<dbReference type="InterPro" id="IPR003339">
    <property type="entry name" value="ABC/ECF_trnsptr_transmembrane"/>
</dbReference>
<evidence type="ECO:0000256" key="5">
    <source>
        <dbReference type="ARBA" id="ARBA00023136"/>
    </source>
</evidence>
<keyword evidence="5 6" id="KW-0472">Membrane</keyword>
<gene>
    <name evidence="7" type="ORF">HXM91_08570</name>
</gene>
<dbReference type="PANTHER" id="PTHR34857">
    <property type="entry name" value="SLL0384 PROTEIN"/>
    <property type="match status" value="1"/>
</dbReference>
<evidence type="ECO:0000256" key="2">
    <source>
        <dbReference type="ARBA" id="ARBA00022475"/>
    </source>
</evidence>
<protein>
    <submittedName>
        <fullName evidence="7">Energy-coupling factor transporter transmembrane protein EcfT</fullName>
    </submittedName>
</protein>
<dbReference type="EMBL" id="JABZRB010000302">
    <property type="protein sequence ID" value="MBF1305880.1"/>
    <property type="molecule type" value="Genomic_DNA"/>
</dbReference>
<evidence type="ECO:0000256" key="1">
    <source>
        <dbReference type="ARBA" id="ARBA00004141"/>
    </source>
</evidence>
<evidence type="ECO:0000256" key="6">
    <source>
        <dbReference type="SAM" id="Phobius"/>
    </source>
</evidence>
<keyword evidence="4 6" id="KW-1133">Transmembrane helix</keyword>
<accession>A0A930DZP6</accession>
<evidence type="ECO:0000256" key="3">
    <source>
        <dbReference type="ARBA" id="ARBA00022692"/>
    </source>
</evidence>